<keyword evidence="5 6" id="KW-0472">Membrane</keyword>
<proteinExistence type="inferred from homology"/>
<comment type="subcellular location">
    <subcellularLocation>
        <location evidence="1">Membrane</location>
        <topology evidence="1">Multi-pass membrane protein</topology>
    </subcellularLocation>
</comment>
<keyword evidence="3 6" id="KW-0812">Transmembrane</keyword>
<evidence type="ECO:0000256" key="6">
    <source>
        <dbReference type="SAM" id="Phobius"/>
    </source>
</evidence>
<evidence type="ECO:0000256" key="4">
    <source>
        <dbReference type="ARBA" id="ARBA00022989"/>
    </source>
</evidence>
<dbReference type="GO" id="GO:0033013">
    <property type="term" value="P:tetrapyrrole metabolic process"/>
    <property type="evidence" value="ECO:0007669"/>
    <property type="project" value="UniProtKB-ARBA"/>
</dbReference>
<dbReference type="Proteomes" id="UP000287247">
    <property type="component" value="Unassembled WGS sequence"/>
</dbReference>
<feature type="transmembrane region" description="Helical" evidence="6">
    <location>
        <begin position="73"/>
        <end position="90"/>
    </location>
</feature>
<name>A0A401IBS3_APHSA</name>
<dbReference type="EMBL" id="BDQK01000001">
    <property type="protein sequence ID" value="GBF78692.1"/>
    <property type="molecule type" value="Genomic_DNA"/>
</dbReference>
<comment type="caution">
    <text evidence="7">The sequence shown here is derived from an EMBL/GenBank/DDBJ whole genome shotgun (WGS) entry which is preliminary data.</text>
</comment>
<evidence type="ECO:0000313" key="7">
    <source>
        <dbReference type="EMBL" id="GBF78692.1"/>
    </source>
</evidence>
<sequence>MIPAWLVIGIVAVLIGFVLNRLSPRDISWFNRLRRPNWLTFEWAIPFIWIFIFICGAWSAYIIWITHPGTSKTWWLMAGYLLLEVLIMAYTPVMCKLRSLRIGTIIGATGFFWGLILAWFIWPLSGWALTLLLPYLLWSPIGTYVTWKMIPLNPFEA</sequence>
<evidence type="ECO:0000256" key="2">
    <source>
        <dbReference type="ARBA" id="ARBA00007524"/>
    </source>
</evidence>
<keyword evidence="4 6" id="KW-1133">Transmembrane helix</keyword>
<evidence type="ECO:0000256" key="5">
    <source>
        <dbReference type="ARBA" id="ARBA00023136"/>
    </source>
</evidence>
<feature type="transmembrane region" description="Helical" evidence="6">
    <location>
        <begin position="6"/>
        <end position="22"/>
    </location>
</feature>
<evidence type="ECO:0000313" key="8">
    <source>
        <dbReference type="Proteomes" id="UP000287247"/>
    </source>
</evidence>
<dbReference type="AlphaFoldDB" id="A0A401IBS3"/>
<feature type="transmembrane region" description="Helical" evidence="6">
    <location>
        <begin position="102"/>
        <end position="122"/>
    </location>
</feature>
<keyword evidence="8" id="KW-1185">Reference proteome</keyword>
<dbReference type="Gene3D" id="1.20.1260.100">
    <property type="entry name" value="TspO/MBR protein"/>
    <property type="match status" value="1"/>
</dbReference>
<organism evidence="7 8">
    <name type="scientific">Aphanothece sacrum FPU1</name>
    <dbReference type="NCBI Taxonomy" id="1920663"/>
    <lineage>
        <taxon>Bacteria</taxon>
        <taxon>Bacillati</taxon>
        <taxon>Cyanobacteriota</taxon>
        <taxon>Cyanophyceae</taxon>
        <taxon>Oscillatoriophycideae</taxon>
        <taxon>Chroococcales</taxon>
        <taxon>Aphanothecaceae</taxon>
        <taxon>Aphanothece</taxon>
    </lineage>
</organism>
<dbReference type="RefSeq" id="WP_124974306.1">
    <property type="nucleotide sequence ID" value="NZ_BDQK01000001.1"/>
</dbReference>
<dbReference type="PANTHER" id="PTHR10057">
    <property type="entry name" value="PERIPHERAL-TYPE BENZODIAZEPINE RECEPTOR"/>
    <property type="match status" value="1"/>
</dbReference>
<dbReference type="Pfam" id="PF03073">
    <property type="entry name" value="TspO_MBR"/>
    <property type="match status" value="1"/>
</dbReference>
<accession>A0A401IBS3</accession>
<reference evidence="8" key="1">
    <citation type="submission" date="2017-05" db="EMBL/GenBank/DDBJ databases">
        <title>Physiological properties and genetic analysis related to exopolysaccharide production of fresh-water unicellular cyanobacterium Aphanothece sacrum, Suizenji Nori, that has been cultured as a food source in Japan.</title>
        <authorList>
            <person name="Kanesaki Y."/>
            <person name="Yoshikawa S."/>
            <person name="Ohki K."/>
        </authorList>
    </citation>
    <scope>NUCLEOTIDE SEQUENCE [LARGE SCALE GENOMIC DNA]</scope>
    <source>
        <strain evidence="8">FPU1</strain>
    </source>
</reference>
<dbReference type="InterPro" id="IPR038330">
    <property type="entry name" value="TspO/MBR-related_sf"/>
</dbReference>
<dbReference type="GO" id="GO:0016020">
    <property type="term" value="C:membrane"/>
    <property type="evidence" value="ECO:0007669"/>
    <property type="project" value="UniProtKB-SubCell"/>
</dbReference>
<dbReference type="PANTHER" id="PTHR10057:SF0">
    <property type="entry name" value="TRANSLOCATOR PROTEIN"/>
    <property type="match status" value="1"/>
</dbReference>
<evidence type="ECO:0000256" key="1">
    <source>
        <dbReference type="ARBA" id="ARBA00004141"/>
    </source>
</evidence>
<protein>
    <submittedName>
        <fullName evidence="7">TspO/MBR-like protein</fullName>
    </submittedName>
</protein>
<dbReference type="InterPro" id="IPR004307">
    <property type="entry name" value="TspO_MBR"/>
</dbReference>
<evidence type="ECO:0000256" key="3">
    <source>
        <dbReference type="ARBA" id="ARBA00022692"/>
    </source>
</evidence>
<feature type="transmembrane region" description="Helical" evidence="6">
    <location>
        <begin position="43"/>
        <end position="67"/>
    </location>
</feature>
<dbReference type="OrthoDB" id="529996at2"/>
<dbReference type="PIRSF" id="PIRSF005859">
    <property type="entry name" value="PBR"/>
    <property type="match status" value="1"/>
</dbReference>
<feature type="transmembrane region" description="Helical" evidence="6">
    <location>
        <begin position="128"/>
        <end position="147"/>
    </location>
</feature>
<comment type="similarity">
    <text evidence="2">Belongs to the TspO/BZRP family.</text>
</comment>
<gene>
    <name evidence="7" type="ORF">AsFPU1_0081</name>
</gene>